<keyword evidence="5 6" id="KW-0067">ATP-binding</keyword>
<dbReference type="RefSeq" id="WP_201369587.1">
    <property type="nucleotide sequence ID" value="NZ_BNJG01000001.1"/>
</dbReference>
<keyword evidence="8" id="KW-1133">Transmembrane helix</keyword>
<dbReference type="EC" id="2.7.11.1" evidence="1"/>
<dbReference type="Pfam" id="PF00069">
    <property type="entry name" value="Pkinase"/>
    <property type="match status" value="1"/>
</dbReference>
<evidence type="ECO:0000256" key="6">
    <source>
        <dbReference type="PROSITE-ProRule" id="PRU10141"/>
    </source>
</evidence>
<dbReference type="PANTHER" id="PTHR43289:SF6">
    <property type="entry name" value="SERINE_THREONINE-PROTEIN KINASE NEKL-3"/>
    <property type="match status" value="1"/>
</dbReference>
<evidence type="ECO:0000256" key="4">
    <source>
        <dbReference type="ARBA" id="ARBA00022777"/>
    </source>
</evidence>
<feature type="region of interest" description="Disordered" evidence="7">
    <location>
        <begin position="396"/>
        <end position="511"/>
    </location>
</feature>
<dbReference type="PROSITE" id="PS00108">
    <property type="entry name" value="PROTEIN_KINASE_ST"/>
    <property type="match status" value="1"/>
</dbReference>
<evidence type="ECO:0000256" key="8">
    <source>
        <dbReference type="SAM" id="Phobius"/>
    </source>
</evidence>
<evidence type="ECO:0000256" key="3">
    <source>
        <dbReference type="ARBA" id="ARBA00022741"/>
    </source>
</evidence>
<keyword evidence="8" id="KW-0472">Membrane</keyword>
<sequence>MNAEDLIGKALGTCTLQQLIGQGGMGAVFLAQQSRPRRQVAVKVLFPFTPLNPGQKAAFLERFRRETDAAASLVHPNIMPVHEYGEQDGLAYLVMPYLSGGTLRDVLEHEGRLPLAQTSNYLEQLAAALEVAHGRGVIHRDLKPANVMLTQEGRLVLTDFGLVKILSDGQSAQVRLTGAGAPLGTPDYMSPEQVIGTPVDIRADLYSLGCVLYHMVTGSLPFKGALPMQVAMQHLNNPPSSPRLLRPDLPVAAEQVILRTLAKRPEDRYANASEIAGAFREALISAGVSIGETLKVPAAQGDASFTKRGLFDPMWQQNHFSQDENSPQKPSEQQHPFPPMPAPIGQADPGANAQASQPAQPPVRNDFIARTSMTMPSFTGILPPEMQAAPVRPTPVAPALSSGNTNFGDASFGMPNTFLAQNQNQAPNQYTPPWGPEQSPAIPQEDFPQAPSSFGGSAPSTPRAGGLLSQFSSEKPQATPQPGGSSFNLAQPSSPGAEQNSQPASSSLFSYGSKPTGLLNYAATAQPAAQQPVEPAQTGMNNEQQGVMPQPQQDGWGQQQGFAPNWPQPGQGKTGTLADFGAQYPEQGKTGLLAPIGEVSTPGASNTTSMMRLVQPARVFKIPVAGKPGQYVTGMLPQLPAEMQDDLKAEEENLKQKKLSNRLKSAILIVTAALIIFGGSLFWLVNSHTTPQQSNPHDTMLLKAQATSTAQAGVTATAQAANIYFEDPLDSNTHSWPIGPGYTFKDGAYHVKNTSNNVSTAILQDFSLPDSFVSTITMNVIKDNDSDAHNEYGMILRYQKDSKGKRSFYLFDVRNFKGGRKYQFWKYSDSRGTDDGAAWKQPLWEGDIKGEYKGNHNQQNVIKIDVQNDKFTFYVNGKQVGNKSDNSLKGGQVGMLVYLKDTEVAFSNLALTRN</sequence>
<dbReference type="SMART" id="SM00220">
    <property type="entry name" value="S_TKc"/>
    <property type="match status" value="1"/>
</dbReference>
<evidence type="ECO:0000256" key="5">
    <source>
        <dbReference type="ARBA" id="ARBA00022840"/>
    </source>
</evidence>
<reference evidence="10 11" key="1">
    <citation type="journal article" date="2021" name="Int. J. Syst. Evol. Microbiol.">
        <title>Reticulibacter mediterranei gen. nov., sp. nov., within the new family Reticulibacteraceae fam. nov., and Ktedonospora formicarum gen. nov., sp. nov., Ktedonobacter robiniae sp. nov., Dictyobacter formicarum sp. nov. and Dictyobacter arantiisoli sp. nov., belonging to the class Ktedonobacteria.</title>
        <authorList>
            <person name="Yabe S."/>
            <person name="Zheng Y."/>
            <person name="Wang C.M."/>
            <person name="Sakai Y."/>
            <person name="Abe K."/>
            <person name="Yokota A."/>
            <person name="Donadio S."/>
            <person name="Cavaletti L."/>
            <person name="Monciardini P."/>
        </authorList>
    </citation>
    <scope>NUCLEOTIDE SEQUENCE [LARGE SCALE GENOMIC DNA]</scope>
    <source>
        <strain evidence="10 11">SOSP1-30</strain>
    </source>
</reference>
<keyword evidence="2" id="KW-0808">Transferase</keyword>
<dbReference type="PROSITE" id="PS50011">
    <property type="entry name" value="PROTEIN_KINASE_DOM"/>
    <property type="match status" value="1"/>
</dbReference>
<name>A0ABQ3UJ65_9CHLR</name>
<evidence type="ECO:0000256" key="7">
    <source>
        <dbReference type="SAM" id="MobiDB-lite"/>
    </source>
</evidence>
<feature type="compositionally biased region" description="Polar residues" evidence="7">
    <location>
        <begin position="469"/>
        <end position="510"/>
    </location>
</feature>
<feature type="compositionally biased region" description="Low complexity" evidence="7">
    <location>
        <begin position="549"/>
        <end position="558"/>
    </location>
</feature>
<feature type="compositionally biased region" description="Polar residues" evidence="7">
    <location>
        <begin position="450"/>
        <end position="460"/>
    </location>
</feature>
<dbReference type="PROSITE" id="PS00107">
    <property type="entry name" value="PROTEIN_KINASE_ATP"/>
    <property type="match status" value="1"/>
</dbReference>
<evidence type="ECO:0000313" key="11">
    <source>
        <dbReference type="Proteomes" id="UP000654345"/>
    </source>
</evidence>
<feature type="transmembrane region" description="Helical" evidence="8">
    <location>
        <begin position="665"/>
        <end position="685"/>
    </location>
</feature>
<dbReference type="Proteomes" id="UP000654345">
    <property type="component" value="Unassembled WGS sequence"/>
</dbReference>
<keyword evidence="3 6" id="KW-0547">Nucleotide-binding</keyword>
<feature type="compositionally biased region" description="Polar residues" evidence="7">
    <location>
        <begin position="318"/>
        <end position="334"/>
    </location>
</feature>
<dbReference type="SUPFAM" id="SSF56112">
    <property type="entry name" value="Protein kinase-like (PK-like)"/>
    <property type="match status" value="1"/>
</dbReference>
<feature type="region of interest" description="Disordered" evidence="7">
    <location>
        <begin position="536"/>
        <end position="558"/>
    </location>
</feature>
<protein>
    <recommendedName>
        <fullName evidence="1">non-specific serine/threonine protein kinase</fullName>
        <ecNumber evidence="1">2.7.11.1</ecNumber>
    </recommendedName>
</protein>
<feature type="domain" description="Protein kinase" evidence="9">
    <location>
        <begin position="14"/>
        <end position="284"/>
    </location>
</feature>
<comment type="caution">
    <text evidence="10">The sequence shown here is derived from an EMBL/GenBank/DDBJ whole genome shotgun (WGS) entry which is preliminary data.</text>
</comment>
<proteinExistence type="predicted"/>
<dbReference type="InterPro" id="IPR011009">
    <property type="entry name" value="Kinase-like_dom_sf"/>
</dbReference>
<gene>
    <name evidence="10" type="ORF">KSB_11850</name>
</gene>
<organism evidence="10 11">
    <name type="scientific">Ktedonobacter robiniae</name>
    <dbReference type="NCBI Taxonomy" id="2778365"/>
    <lineage>
        <taxon>Bacteria</taxon>
        <taxon>Bacillati</taxon>
        <taxon>Chloroflexota</taxon>
        <taxon>Ktedonobacteria</taxon>
        <taxon>Ktedonobacterales</taxon>
        <taxon>Ktedonobacteraceae</taxon>
        <taxon>Ktedonobacter</taxon>
    </lineage>
</organism>
<keyword evidence="8" id="KW-0812">Transmembrane</keyword>
<dbReference type="Gene3D" id="3.30.200.20">
    <property type="entry name" value="Phosphorylase Kinase, domain 1"/>
    <property type="match status" value="1"/>
</dbReference>
<evidence type="ECO:0000313" key="10">
    <source>
        <dbReference type="EMBL" id="GHO52710.1"/>
    </source>
</evidence>
<dbReference type="EMBL" id="BNJG01000001">
    <property type="protein sequence ID" value="GHO52710.1"/>
    <property type="molecule type" value="Genomic_DNA"/>
</dbReference>
<dbReference type="Gene3D" id="1.10.510.10">
    <property type="entry name" value="Transferase(Phosphotransferase) domain 1"/>
    <property type="match status" value="1"/>
</dbReference>
<dbReference type="PANTHER" id="PTHR43289">
    <property type="entry name" value="MITOGEN-ACTIVATED PROTEIN KINASE KINASE KINASE 20-RELATED"/>
    <property type="match status" value="1"/>
</dbReference>
<dbReference type="CDD" id="cd14014">
    <property type="entry name" value="STKc_PknB_like"/>
    <property type="match status" value="1"/>
</dbReference>
<dbReference type="InterPro" id="IPR000719">
    <property type="entry name" value="Prot_kinase_dom"/>
</dbReference>
<evidence type="ECO:0000256" key="2">
    <source>
        <dbReference type="ARBA" id="ARBA00022679"/>
    </source>
</evidence>
<accession>A0ABQ3UJ65</accession>
<evidence type="ECO:0000256" key="1">
    <source>
        <dbReference type="ARBA" id="ARBA00012513"/>
    </source>
</evidence>
<dbReference type="InterPro" id="IPR017441">
    <property type="entry name" value="Protein_kinase_ATP_BS"/>
</dbReference>
<feature type="region of interest" description="Disordered" evidence="7">
    <location>
        <begin position="318"/>
        <end position="361"/>
    </location>
</feature>
<dbReference type="Gene3D" id="2.60.120.560">
    <property type="entry name" value="Exo-inulinase, domain 1"/>
    <property type="match status" value="1"/>
</dbReference>
<keyword evidence="4" id="KW-0418">Kinase</keyword>
<dbReference type="InterPro" id="IPR008271">
    <property type="entry name" value="Ser/Thr_kinase_AS"/>
</dbReference>
<feature type="compositionally biased region" description="Polar residues" evidence="7">
    <location>
        <begin position="418"/>
        <end position="431"/>
    </location>
</feature>
<evidence type="ECO:0000259" key="9">
    <source>
        <dbReference type="PROSITE" id="PS50011"/>
    </source>
</evidence>
<feature type="binding site" evidence="6">
    <location>
        <position position="43"/>
    </location>
    <ligand>
        <name>ATP</name>
        <dbReference type="ChEBI" id="CHEBI:30616"/>
    </ligand>
</feature>
<feature type="compositionally biased region" description="Polar residues" evidence="7">
    <location>
        <begin position="538"/>
        <end position="547"/>
    </location>
</feature>
<keyword evidence="11" id="KW-1185">Reference proteome</keyword>